<dbReference type="EMBL" id="CP017554">
    <property type="protein sequence ID" value="AOW02094.1"/>
    <property type="molecule type" value="Genomic_DNA"/>
</dbReference>
<feature type="domain" description="Mon2/Sec7/BIG1-like HUS" evidence="4">
    <location>
        <begin position="190"/>
        <end position="342"/>
    </location>
</feature>
<dbReference type="Pfam" id="PF12783">
    <property type="entry name" value="Sec7-like_HUS"/>
    <property type="match status" value="1"/>
</dbReference>
<dbReference type="InterPro" id="IPR016024">
    <property type="entry name" value="ARM-type_fold"/>
</dbReference>
<dbReference type="InterPro" id="IPR032817">
    <property type="entry name" value="Mon2_C"/>
</dbReference>
<dbReference type="KEGG" id="yli:2907069"/>
<gene>
    <name evidence="7" type="ORF">YALI1_B29785g</name>
</gene>
<accession>A0A1D8N8X4</accession>
<dbReference type="Pfam" id="PF16213">
    <property type="entry name" value="DCB"/>
    <property type="match status" value="1"/>
</dbReference>
<dbReference type="InterPro" id="IPR032629">
    <property type="entry name" value="DCB_dom"/>
</dbReference>
<evidence type="ECO:0000256" key="1">
    <source>
        <dbReference type="ARBA" id="ARBA00008144"/>
    </source>
</evidence>
<feature type="domain" description="Mon2 C-terminal" evidence="5">
    <location>
        <begin position="695"/>
        <end position="820"/>
    </location>
</feature>
<dbReference type="GO" id="GO:0005794">
    <property type="term" value="C:Golgi apparatus"/>
    <property type="evidence" value="ECO:0007669"/>
    <property type="project" value="UniProtKB-ARBA"/>
</dbReference>
<evidence type="ECO:0000256" key="3">
    <source>
        <dbReference type="ARBA" id="ARBA00022927"/>
    </source>
</evidence>
<organism evidence="7 8">
    <name type="scientific">Yarrowia lipolytica</name>
    <name type="common">Candida lipolytica</name>
    <dbReference type="NCBI Taxonomy" id="4952"/>
    <lineage>
        <taxon>Eukaryota</taxon>
        <taxon>Fungi</taxon>
        <taxon>Dikarya</taxon>
        <taxon>Ascomycota</taxon>
        <taxon>Saccharomycotina</taxon>
        <taxon>Dipodascomycetes</taxon>
        <taxon>Dipodascales</taxon>
        <taxon>Dipodascales incertae sedis</taxon>
        <taxon>Yarrowia</taxon>
    </lineage>
</organism>
<dbReference type="PANTHER" id="PTHR10663:SF333">
    <property type="entry name" value="PROTEIN MON2 HOMOLOG"/>
    <property type="match status" value="1"/>
</dbReference>
<reference evidence="7 8" key="1">
    <citation type="journal article" date="2016" name="PLoS ONE">
        <title>Sequence Assembly of Yarrowia lipolytica Strain W29/CLIB89 Shows Transposable Element Diversity.</title>
        <authorList>
            <person name="Magnan C."/>
            <person name="Yu J."/>
            <person name="Chang I."/>
            <person name="Jahn E."/>
            <person name="Kanomata Y."/>
            <person name="Wu J."/>
            <person name="Zeller M."/>
            <person name="Oakes M."/>
            <person name="Baldi P."/>
            <person name="Sandmeyer S."/>
        </authorList>
    </citation>
    <scope>NUCLEOTIDE SEQUENCE [LARGE SCALE GENOMIC DNA]</scope>
    <source>
        <strain evidence="8">CLIB89(W29)</strain>
    </source>
</reference>
<evidence type="ECO:0000259" key="4">
    <source>
        <dbReference type="Pfam" id="PF12783"/>
    </source>
</evidence>
<dbReference type="Proteomes" id="UP000182444">
    <property type="component" value="Chromosome 1B"/>
</dbReference>
<dbReference type="GO" id="GO:0015031">
    <property type="term" value="P:protein transport"/>
    <property type="evidence" value="ECO:0007669"/>
    <property type="project" value="UniProtKB-KW"/>
</dbReference>
<evidence type="ECO:0000259" key="6">
    <source>
        <dbReference type="Pfam" id="PF16213"/>
    </source>
</evidence>
<dbReference type="GeneID" id="2907069"/>
<name>A0A1D8N8X4_YARLL</name>
<keyword evidence="3" id="KW-0653">Protein transport</keyword>
<dbReference type="Pfam" id="PF16206">
    <property type="entry name" value="Mon2_C"/>
    <property type="match status" value="1"/>
</dbReference>
<evidence type="ECO:0000259" key="5">
    <source>
        <dbReference type="Pfam" id="PF16206"/>
    </source>
</evidence>
<comment type="similarity">
    <text evidence="1">Belongs to the MON2 family.</text>
</comment>
<proteinExistence type="inferred from homology"/>
<dbReference type="PANTHER" id="PTHR10663">
    <property type="entry name" value="GUANYL-NUCLEOTIDE EXCHANGE FACTOR"/>
    <property type="match status" value="1"/>
</dbReference>
<evidence type="ECO:0000256" key="2">
    <source>
        <dbReference type="ARBA" id="ARBA00022448"/>
    </source>
</evidence>
<evidence type="ECO:0000313" key="8">
    <source>
        <dbReference type="Proteomes" id="UP000182444"/>
    </source>
</evidence>
<evidence type="ECO:0000313" key="7">
    <source>
        <dbReference type="EMBL" id="AOW02094.1"/>
    </source>
</evidence>
<keyword evidence="2" id="KW-0813">Transport</keyword>
<dbReference type="InterPro" id="IPR032691">
    <property type="entry name" value="Mon2/Sec7/BIG1-like_HUS"/>
</dbReference>
<dbReference type="VEuPathDB" id="FungiDB:YALI1_B29785g"/>
<protein>
    <recommendedName>
        <fullName evidence="9">Protein MON2</fullName>
    </recommendedName>
</protein>
<dbReference type="eggNOG" id="KOG1848">
    <property type="taxonomic scope" value="Eukaryota"/>
</dbReference>
<evidence type="ECO:0008006" key="9">
    <source>
        <dbReference type="Google" id="ProtNLM"/>
    </source>
</evidence>
<dbReference type="SUPFAM" id="SSF48371">
    <property type="entry name" value="ARM repeat"/>
    <property type="match status" value="3"/>
</dbReference>
<dbReference type="VEuPathDB" id="FungiDB:YALI0_B22858g"/>
<feature type="domain" description="Mon2/Sec7/BIG1-like dimerisation and cyclophilin-binding" evidence="6">
    <location>
        <begin position="3"/>
        <end position="167"/>
    </location>
</feature>
<dbReference type="RefSeq" id="XP_501240.3">
    <property type="nucleotide sequence ID" value="XM_501240.3"/>
</dbReference>
<sequence length="1284" mass="142068">MNQQLVVELSSLLAESKRRHPELRQAAEYTLDAVKNKQPQDLKKDEKIAQPLVLACSSRNAKLTAIAVPLIQRLLAISALSDKSIPSVLGALEEATHLGVEIQLKILQCLPTLMANYTKVLQGQNLSALLAICSALKAPNKPPVVSNSAAATLQQLIVSVFDKVREEQDPPKTFEVPVDTGDKILVSPAADDALSVLSDLCSLIEYHSSTFLKGHYKDTFCLELVESILQNQHMVFEEHPELIYCVKMKLFPALLRGLSSEAPFPVAVRIARVLYLLLRTLLALVPAECEVTLTLFVHLSREPTESWERALCMEILQGVFSDFDLLLAIYKEYDVAEGRKNILADTLGLFRDLLKHTKEGTRFNSATKTPFIDTLDKTEAPTLPEGYEQYLAITCANSLCDALAKFLLQKNQDSRATLCKHLIDHSWSTILDLYSPLVSGPFEESLDLHSVIRAVQKLAHVAGYVDRKTARDAFMSLLATGAEKPPTQRAILCLRALVNLGTALGTTLGSSWSILLDTLRETSQSKVGSDPAVLSAEKKLLDSTKDYSNSALSDLVNALTRSASEWNNDKLGIVATFNVTKIVEEEVLWQKLLGHLISCESLQCALIQRKLSESSESEIPEAHARIFDSLLKAVKSDKSEIVLAHLQTTHSLLQQLGKCSSWSTIFSILDSGLRDDMSLEVTKAAFDSVKLVCNDFLTQLPSDALLTLVDLLYKFCQHSSDSNLSFTCISLFWTVSDCILRQAKETDDINRVLTMSEMRDSTEPLALWLILMSSLALMSHDSRADVRNGAIQTFFRTFESLPKDKLQPNLWQTFSREILPKLFLTPTGDLIENDPAGAAARYPYTVSLLLTGFNHMMSVVQTVLPDQVDILFIQLLSYFEQLNTTSPHPEYAVTISKSFGELLTITPLSRESIAAAWKFWLSPPWGTEYVSPWNLGSASSAIAEHASVHTIIYDLDRNVPDATLDASLDVLYNCLLHPQLPKFAQDQTSTSPVQTAVLKQISNVSGHHAKVLEILGRISKLSSTASKEEDDSPKFGAASLKAVELSRSRLPEVPEAVDDSVISLLLQDTTLSSLGNDATELFLETVEKVLPRLSTEETLWPRVVEGGLSILAQRSQGFHKYEKLIFPILGLDHVPESLIDSLLKSIYENSLVWKTKASSLGFSGTLQAVSKPDFSLYCTTLLFNLWIGEGDGTGSARERLSLSSRQYAMSRAQACISQFINDSVIRGSMPIPKLQNQELQVILTHLGLLVKKSPDSKKELKALFPLLLKLQMRGESTEVILQEF</sequence>
<dbReference type="OMA" id="ANGTLWD"/>